<dbReference type="InterPro" id="IPR051316">
    <property type="entry name" value="Zinc-reg_GTPase_activator"/>
</dbReference>
<dbReference type="Proteomes" id="UP000244173">
    <property type="component" value="Chromosome"/>
</dbReference>
<evidence type="ECO:0000256" key="4">
    <source>
        <dbReference type="ARBA" id="ARBA00034320"/>
    </source>
</evidence>
<dbReference type="Pfam" id="PF02492">
    <property type="entry name" value="cobW"/>
    <property type="match status" value="1"/>
</dbReference>
<dbReference type="OrthoDB" id="9808822at2"/>
<dbReference type="SUPFAM" id="SSF90002">
    <property type="entry name" value="Hypothetical protein YjiA, C-terminal domain"/>
    <property type="match status" value="1"/>
</dbReference>
<dbReference type="STRING" id="1122240.GCA_000620105_01219"/>
<dbReference type="SMART" id="SM00833">
    <property type="entry name" value="CobW_C"/>
    <property type="match status" value="1"/>
</dbReference>
<evidence type="ECO:0000256" key="5">
    <source>
        <dbReference type="ARBA" id="ARBA00045658"/>
    </source>
</evidence>
<dbReference type="GO" id="GO:0000166">
    <property type="term" value="F:nucleotide binding"/>
    <property type="evidence" value="ECO:0007669"/>
    <property type="project" value="UniProtKB-KW"/>
</dbReference>
<evidence type="ECO:0000256" key="2">
    <source>
        <dbReference type="ARBA" id="ARBA00022801"/>
    </source>
</evidence>
<dbReference type="CDD" id="cd03112">
    <property type="entry name" value="CobW-like"/>
    <property type="match status" value="1"/>
</dbReference>
<dbReference type="EMBL" id="CP028519">
    <property type="protein sequence ID" value="AVY93617.1"/>
    <property type="molecule type" value="Genomic_DNA"/>
</dbReference>
<comment type="similarity">
    <text evidence="4">Belongs to the SIMIBI class G3E GTPase family. ZNG1 subfamily.</text>
</comment>
<dbReference type="Pfam" id="PF07683">
    <property type="entry name" value="CobW_C"/>
    <property type="match status" value="1"/>
</dbReference>
<dbReference type="RefSeq" id="WP_107888909.1">
    <property type="nucleotide sequence ID" value="NZ_CP028519.1"/>
</dbReference>
<evidence type="ECO:0000256" key="6">
    <source>
        <dbReference type="ARBA" id="ARBA00049117"/>
    </source>
</evidence>
<dbReference type="InterPro" id="IPR003495">
    <property type="entry name" value="CobW/HypB/UreG_nucleotide-bd"/>
</dbReference>
<gene>
    <name evidence="8" type="ORF">DAI18_05825</name>
</gene>
<dbReference type="InterPro" id="IPR036627">
    <property type="entry name" value="CobW-likC_sf"/>
</dbReference>
<keyword evidence="2" id="KW-0378">Hydrolase</keyword>
<evidence type="ECO:0000313" key="9">
    <source>
        <dbReference type="Proteomes" id="UP000244173"/>
    </source>
</evidence>
<dbReference type="KEGG" id="maer:DAI18_05825"/>
<dbReference type="InterPro" id="IPR027417">
    <property type="entry name" value="P-loop_NTPase"/>
</dbReference>
<comment type="catalytic activity">
    <reaction evidence="6">
        <text>GTP + H2O = GDP + phosphate + H(+)</text>
        <dbReference type="Rhea" id="RHEA:19669"/>
        <dbReference type="ChEBI" id="CHEBI:15377"/>
        <dbReference type="ChEBI" id="CHEBI:15378"/>
        <dbReference type="ChEBI" id="CHEBI:37565"/>
        <dbReference type="ChEBI" id="CHEBI:43474"/>
        <dbReference type="ChEBI" id="CHEBI:58189"/>
    </reaction>
    <physiologicalReaction direction="left-to-right" evidence="6">
        <dbReference type="Rhea" id="RHEA:19670"/>
    </physiologicalReaction>
</comment>
<comment type="function">
    <text evidence="5">Zinc chaperone that directly transfers zinc cofactor to target proteins, thereby activating them. Zinc is transferred from the CXCC motif in the GTPase domain to the zinc binding site in target proteins in a process requiring GTP hydrolysis.</text>
</comment>
<keyword evidence="9" id="KW-1185">Reference proteome</keyword>
<organism evidence="8 9">
    <name type="scientific">Microvirgula aerodenitrificans</name>
    <dbReference type="NCBI Taxonomy" id="57480"/>
    <lineage>
        <taxon>Bacteria</taxon>
        <taxon>Pseudomonadati</taxon>
        <taxon>Pseudomonadota</taxon>
        <taxon>Betaproteobacteria</taxon>
        <taxon>Neisseriales</taxon>
        <taxon>Aquaspirillaceae</taxon>
        <taxon>Microvirgula</taxon>
    </lineage>
</organism>
<dbReference type="SUPFAM" id="SSF52540">
    <property type="entry name" value="P-loop containing nucleoside triphosphate hydrolases"/>
    <property type="match status" value="1"/>
</dbReference>
<dbReference type="Gene3D" id="3.40.50.300">
    <property type="entry name" value="P-loop containing nucleotide triphosphate hydrolases"/>
    <property type="match status" value="1"/>
</dbReference>
<evidence type="ECO:0000313" key="8">
    <source>
        <dbReference type="EMBL" id="AVY93617.1"/>
    </source>
</evidence>
<dbReference type="PANTHER" id="PTHR13748">
    <property type="entry name" value="COBW-RELATED"/>
    <property type="match status" value="1"/>
</dbReference>
<accession>A0A2S0P8J9</accession>
<protein>
    <submittedName>
        <fullName evidence="8">Cobalamin biosynthesis protein P47K</fullName>
    </submittedName>
</protein>
<dbReference type="GO" id="GO:0016787">
    <property type="term" value="F:hydrolase activity"/>
    <property type="evidence" value="ECO:0007669"/>
    <property type="project" value="UniProtKB-KW"/>
</dbReference>
<evidence type="ECO:0000259" key="7">
    <source>
        <dbReference type="SMART" id="SM00833"/>
    </source>
</evidence>
<name>A0A2S0P8J9_9NEIS</name>
<keyword evidence="1" id="KW-0547">Nucleotide-binding</keyword>
<dbReference type="PANTHER" id="PTHR13748:SF62">
    <property type="entry name" value="COBW DOMAIN-CONTAINING PROTEIN"/>
    <property type="match status" value="1"/>
</dbReference>
<dbReference type="GO" id="GO:0005737">
    <property type="term" value="C:cytoplasm"/>
    <property type="evidence" value="ECO:0007669"/>
    <property type="project" value="TreeGrafter"/>
</dbReference>
<dbReference type="InterPro" id="IPR011629">
    <property type="entry name" value="CobW-like_C"/>
</dbReference>
<evidence type="ECO:0000256" key="1">
    <source>
        <dbReference type="ARBA" id="ARBA00022741"/>
    </source>
</evidence>
<reference evidence="8 9" key="1">
    <citation type="submission" date="2018-04" db="EMBL/GenBank/DDBJ databases">
        <title>Denitrifier Microvirgula.</title>
        <authorList>
            <person name="Anderson E."/>
            <person name="Jang J."/>
            <person name="Ishii S."/>
        </authorList>
    </citation>
    <scope>NUCLEOTIDE SEQUENCE [LARGE SCALE GENOMIC DNA]</scope>
    <source>
        <strain evidence="8 9">BE2.4</strain>
    </source>
</reference>
<keyword evidence="3" id="KW-0143">Chaperone</keyword>
<dbReference type="Gene3D" id="3.30.1220.10">
    <property type="entry name" value="CobW-like, C-terminal domain"/>
    <property type="match status" value="1"/>
</dbReference>
<dbReference type="AlphaFoldDB" id="A0A2S0P8J9"/>
<feature type="domain" description="CobW C-terminal" evidence="7">
    <location>
        <begin position="269"/>
        <end position="357"/>
    </location>
</feature>
<sequence length="362" mass="39463">MNRIPVTLITGFLGAGKTTLLSNLIRTSRNRRLAILVNEFGEVSIDGALLRDDGRSADAEIHDLPNGLIAYGDDQDFLPTLQVLWARREQIDHILIETSGLALPTAVMERLQGDDLAPYFVLDATLAVVDTPLLLAGDFDPATDGDPVASLFRQQLASADIVVLNKIGGLDDDALLDAEARVRGLAPAIRFIELAHDARLDTRLTLGLHLHEVAGSGHRHYGPVATLPGLNLRPLSDQRPLDGHSHGGLGAHSHGLATHRHFHEQDPGWQSFTVSSTEAQDADTLRRALIAIARCEPLLRIKGFAPATGGRLRIQAVRSRVDVQLQDADTPVRPAQLVCIGYHPSRPRVIEQLNELTGTRWR</sequence>
<proteinExistence type="inferred from homology"/>
<evidence type="ECO:0000256" key="3">
    <source>
        <dbReference type="ARBA" id="ARBA00023186"/>
    </source>
</evidence>